<gene>
    <name evidence="2" type="ORF">CBR_g19435</name>
</gene>
<evidence type="ECO:0000313" key="2">
    <source>
        <dbReference type="EMBL" id="GBG74921.1"/>
    </source>
</evidence>
<comment type="caution">
    <text evidence="2">The sequence shown here is derived from an EMBL/GenBank/DDBJ whole genome shotgun (WGS) entry which is preliminary data.</text>
</comment>
<dbReference type="Gramene" id="GBG74921">
    <property type="protein sequence ID" value="GBG74921"/>
    <property type="gene ID" value="CBR_g19435"/>
</dbReference>
<dbReference type="OrthoDB" id="1669448at2759"/>
<feature type="region of interest" description="Disordered" evidence="1">
    <location>
        <begin position="75"/>
        <end position="95"/>
    </location>
</feature>
<sequence>MDANVVKFRKYHRDFIHMLNNRYFSGKNLAESGYVFESTAVSSNLVIRESLEHPLKVFLQTPELCQDMLIYQSDQCSGGPSMPRESRLQPSGFKS</sequence>
<proteinExistence type="predicted"/>
<dbReference type="EMBL" id="BFEA01000213">
    <property type="protein sequence ID" value="GBG74921.1"/>
    <property type="molecule type" value="Genomic_DNA"/>
</dbReference>
<keyword evidence="3" id="KW-1185">Reference proteome</keyword>
<evidence type="ECO:0000256" key="1">
    <source>
        <dbReference type="SAM" id="MobiDB-lite"/>
    </source>
</evidence>
<organism evidence="2 3">
    <name type="scientific">Chara braunii</name>
    <name type="common">Braun's stonewort</name>
    <dbReference type="NCBI Taxonomy" id="69332"/>
    <lineage>
        <taxon>Eukaryota</taxon>
        <taxon>Viridiplantae</taxon>
        <taxon>Streptophyta</taxon>
        <taxon>Charophyceae</taxon>
        <taxon>Charales</taxon>
        <taxon>Characeae</taxon>
        <taxon>Chara</taxon>
    </lineage>
</organism>
<dbReference type="AlphaFoldDB" id="A0A388KY04"/>
<dbReference type="OMA" id="HRDFIHM"/>
<reference evidence="2 3" key="1">
    <citation type="journal article" date="2018" name="Cell">
        <title>The Chara Genome: Secondary Complexity and Implications for Plant Terrestrialization.</title>
        <authorList>
            <person name="Nishiyama T."/>
            <person name="Sakayama H."/>
            <person name="Vries J.D."/>
            <person name="Buschmann H."/>
            <person name="Saint-Marcoux D."/>
            <person name="Ullrich K.K."/>
            <person name="Haas F.B."/>
            <person name="Vanderstraeten L."/>
            <person name="Becker D."/>
            <person name="Lang D."/>
            <person name="Vosolsobe S."/>
            <person name="Rombauts S."/>
            <person name="Wilhelmsson P.K.I."/>
            <person name="Janitza P."/>
            <person name="Kern R."/>
            <person name="Heyl A."/>
            <person name="Rumpler F."/>
            <person name="Villalobos L.I.A.C."/>
            <person name="Clay J.M."/>
            <person name="Skokan R."/>
            <person name="Toyoda A."/>
            <person name="Suzuki Y."/>
            <person name="Kagoshima H."/>
            <person name="Schijlen E."/>
            <person name="Tajeshwar N."/>
            <person name="Catarino B."/>
            <person name="Hetherington A.J."/>
            <person name="Saltykova A."/>
            <person name="Bonnot C."/>
            <person name="Breuninger H."/>
            <person name="Symeonidi A."/>
            <person name="Radhakrishnan G.V."/>
            <person name="Van Nieuwerburgh F."/>
            <person name="Deforce D."/>
            <person name="Chang C."/>
            <person name="Karol K.G."/>
            <person name="Hedrich R."/>
            <person name="Ulvskov P."/>
            <person name="Glockner G."/>
            <person name="Delwiche C.F."/>
            <person name="Petrasek J."/>
            <person name="Van de Peer Y."/>
            <person name="Friml J."/>
            <person name="Beilby M."/>
            <person name="Dolan L."/>
            <person name="Kohara Y."/>
            <person name="Sugano S."/>
            <person name="Fujiyama A."/>
            <person name="Delaux P.-M."/>
            <person name="Quint M."/>
            <person name="TheiBen G."/>
            <person name="Hagemann M."/>
            <person name="Harholt J."/>
            <person name="Dunand C."/>
            <person name="Zachgo S."/>
            <person name="Langdale J."/>
            <person name="Maumus F."/>
            <person name="Straeten D.V.D."/>
            <person name="Gould S.B."/>
            <person name="Rensing S.A."/>
        </authorList>
    </citation>
    <scope>NUCLEOTIDE SEQUENCE [LARGE SCALE GENOMIC DNA]</scope>
    <source>
        <strain evidence="2 3">S276</strain>
    </source>
</reference>
<evidence type="ECO:0000313" key="3">
    <source>
        <dbReference type="Proteomes" id="UP000265515"/>
    </source>
</evidence>
<dbReference type="Proteomes" id="UP000265515">
    <property type="component" value="Unassembled WGS sequence"/>
</dbReference>
<name>A0A388KY04_CHABU</name>
<protein>
    <submittedName>
        <fullName evidence="2">Uncharacterized protein</fullName>
    </submittedName>
</protein>
<accession>A0A388KY04</accession>